<name>A0A0C3EX34_PILCF</name>
<feature type="region of interest" description="Disordered" evidence="1">
    <location>
        <begin position="56"/>
        <end position="126"/>
    </location>
</feature>
<reference evidence="3" key="2">
    <citation type="submission" date="2015-01" db="EMBL/GenBank/DDBJ databases">
        <title>Evolutionary Origins and Diversification of the Mycorrhizal Mutualists.</title>
        <authorList>
            <consortium name="DOE Joint Genome Institute"/>
            <consortium name="Mycorrhizal Genomics Consortium"/>
            <person name="Kohler A."/>
            <person name="Kuo A."/>
            <person name="Nagy L.G."/>
            <person name="Floudas D."/>
            <person name="Copeland A."/>
            <person name="Barry K.W."/>
            <person name="Cichocki N."/>
            <person name="Veneault-Fourrey C."/>
            <person name="LaButti K."/>
            <person name="Lindquist E.A."/>
            <person name="Lipzen A."/>
            <person name="Lundell T."/>
            <person name="Morin E."/>
            <person name="Murat C."/>
            <person name="Riley R."/>
            <person name="Ohm R."/>
            <person name="Sun H."/>
            <person name="Tunlid A."/>
            <person name="Henrissat B."/>
            <person name="Grigoriev I.V."/>
            <person name="Hibbett D.S."/>
            <person name="Martin F."/>
        </authorList>
    </citation>
    <scope>NUCLEOTIDE SEQUENCE [LARGE SCALE GENOMIC DNA]</scope>
    <source>
        <strain evidence="3">F 1598</strain>
    </source>
</reference>
<feature type="compositionally biased region" description="Polar residues" evidence="1">
    <location>
        <begin position="104"/>
        <end position="120"/>
    </location>
</feature>
<keyword evidence="3" id="KW-1185">Reference proteome</keyword>
<feature type="compositionally biased region" description="Low complexity" evidence="1">
    <location>
        <begin position="83"/>
        <end position="103"/>
    </location>
</feature>
<protein>
    <submittedName>
        <fullName evidence="2">Uncharacterized protein</fullName>
    </submittedName>
</protein>
<gene>
    <name evidence="2" type="ORF">PILCRDRAFT_93413</name>
</gene>
<organism evidence="2 3">
    <name type="scientific">Piloderma croceum (strain F 1598)</name>
    <dbReference type="NCBI Taxonomy" id="765440"/>
    <lineage>
        <taxon>Eukaryota</taxon>
        <taxon>Fungi</taxon>
        <taxon>Dikarya</taxon>
        <taxon>Basidiomycota</taxon>
        <taxon>Agaricomycotina</taxon>
        <taxon>Agaricomycetes</taxon>
        <taxon>Agaricomycetidae</taxon>
        <taxon>Atheliales</taxon>
        <taxon>Atheliaceae</taxon>
        <taxon>Piloderma</taxon>
    </lineage>
</organism>
<reference evidence="2 3" key="1">
    <citation type="submission" date="2014-04" db="EMBL/GenBank/DDBJ databases">
        <authorList>
            <consortium name="DOE Joint Genome Institute"/>
            <person name="Kuo A."/>
            <person name="Tarkka M."/>
            <person name="Buscot F."/>
            <person name="Kohler A."/>
            <person name="Nagy L.G."/>
            <person name="Floudas D."/>
            <person name="Copeland A."/>
            <person name="Barry K.W."/>
            <person name="Cichocki N."/>
            <person name="Veneault-Fourrey C."/>
            <person name="LaButti K."/>
            <person name="Lindquist E.A."/>
            <person name="Lipzen A."/>
            <person name="Lundell T."/>
            <person name="Morin E."/>
            <person name="Murat C."/>
            <person name="Sun H."/>
            <person name="Tunlid A."/>
            <person name="Henrissat B."/>
            <person name="Grigoriev I.V."/>
            <person name="Hibbett D.S."/>
            <person name="Martin F."/>
            <person name="Nordberg H.P."/>
            <person name="Cantor M.N."/>
            <person name="Hua S.X."/>
        </authorList>
    </citation>
    <scope>NUCLEOTIDE SEQUENCE [LARGE SCALE GENOMIC DNA]</scope>
    <source>
        <strain evidence="2 3">F 1598</strain>
    </source>
</reference>
<evidence type="ECO:0000313" key="3">
    <source>
        <dbReference type="Proteomes" id="UP000054166"/>
    </source>
</evidence>
<accession>A0A0C3EX34</accession>
<feature type="compositionally biased region" description="Polar residues" evidence="1">
    <location>
        <begin position="9"/>
        <end position="22"/>
    </location>
</feature>
<dbReference type="InParanoid" id="A0A0C3EX34"/>
<dbReference type="EMBL" id="KN833121">
    <property type="protein sequence ID" value="KIM72569.1"/>
    <property type="molecule type" value="Genomic_DNA"/>
</dbReference>
<feature type="compositionally biased region" description="Polar residues" evidence="1">
    <location>
        <begin position="69"/>
        <end position="82"/>
    </location>
</feature>
<evidence type="ECO:0000256" key="1">
    <source>
        <dbReference type="SAM" id="MobiDB-lite"/>
    </source>
</evidence>
<feature type="region of interest" description="Disordered" evidence="1">
    <location>
        <begin position="1"/>
        <end position="27"/>
    </location>
</feature>
<dbReference type="AlphaFoldDB" id="A0A0C3EX34"/>
<proteinExistence type="predicted"/>
<evidence type="ECO:0000313" key="2">
    <source>
        <dbReference type="EMBL" id="KIM72569.1"/>
    </source>
</evidence>
<dbReference type="Proteomes" id="UP000054166">
    <property type="component" value="Unassembled WGS sequence"/>
</dbReference>
<dbReference type="HOGENOM" id="CLU_1240548_0_0_1"/>
<sequence>MPAMHNDDTTTLSHHSRSQTSDSFEEFGDGIQLSDSALAEIDQITNQSYARINKSLEKTSSESESFTLQPQSPSSRMADQQNLAAETARATPLRTPATTSPSTVYSTLLRTRSESRNAPFNSDKLPSSRICPKHLTHSFTLPKVAISTVTTRGLSSPSNVVAAHALIPKKFYAVRAHQLLLFTAHASALKYWSQERSAGVDATLLITEDENEAYEWLVEPHAG</sequence>